<protein>
    <submittedName>
        <fullName evidence="2">TIGR02281 family clan AA aspartic protease</fullName>
        <ecNumber evidence="2">3.4.23.-</ecNumber>
    </submittedName>
</protein>
<comment type="caution">
    <text evidence="2">The sequence shown here is derived from an EMBL/GenBank/DDBJ whole genome shotgun (WGS) entry which is preliminary data.</text>
</comment>
<dbReference type="EC" id="3.4.23.-" evidence="2"/>
<dbReference type="GO" id="GO:0008233">
    <property type="term" value="F:peptidase activity"/>
    <property type="evidence" value="ECO:0007669"/>
    <property type="project" value="UniProtKB-KW"/>
</dbReference>
<dbReference type="RefSeq" id="WP_143775610.1">
    <property type="nucleotide sequence ID" value="NZ_VKKU01000001.1"/>
</dbReference>
<dbReference type="CDD" id="cd05483">
    <property type="entry name" value="retropepsin_like_bacteria"/>
    <property type="match status" value="1"/>
</dbReference>
<dbReference type="InterPro" id="IPR021109">
    <property type="entry name" value="Peptidase_aspartic_dom_sf"/>
</dbReference>
<keyword evidence="1" id="KW-0812">Transmembrane</keyword>
<dbReference type="Gene3D" id="2.40.70.10">
    <property type="entry name" value="Acid Proteases"/>
    <property type="match status" value="1"/>
</dbReference>
<evidence type="ECO:0000313" key="2">
    <source>
        <dbReference type="EMBL" id="TSB04708.1"/>
    </source>
</evidence>
<dbReference type="Pfam" id="PF13975">
    <property type="entry name" value="gag-asp_proteas"/>
    <property type="match status" value="1"/>
</dbReference>
<proteinExistence type="predicted"/>
<gene>
    <name evidence="2" type="ORF">FOM92_04650</name>
</gene>
<dbReference type="EMBL" id="VKKU01000001">
    <property type="protein sequence ID" value="TSB04708.1"/>
    <property type="molecule type" value="Genomic_DNA"/>
</dbReference>
<sequence length="200" mass="21735">MNVMEDGPSLIWGVTCAILLIASLAARRLPLGQVAKMSLAWVAIFAALFAVFSFRFEFQAIWQRVKADINGTAGQNVSGEAVTLRRQDDGHYWLQVGVNGKDVRFMIDSGATTTAVNANTAAATDVEVDSSGYPIILDTANGRVTAKRGNIKVLQIGPHKILDHHVVVSENFGETNVLGMNFLDSMQSWKVEGNEMTLQP</sequence>
<dbReference type="InterPro" id="IPR034122">
    <property type="entry name" value="Retropepsin-like_bacterial"/>
</dbReference>
<dbReference type="GO" id="GO:0006508">
    <property type="term" value="P:proteolysis"/>
    <property type="evidence" value="ECO:0007669"/>
    <property type="project" value="UniProtKB-KW"/>
</dbReference>
<evidence type="ECO:0000256" key="1">
    <source>
        <dbReference type="SAM" id="Phobius"/>
    </source>
</evidence>
<keyword evidence="2" id="KW-0378">Hydrolase</keyword>
<keyword evidence="3" id="KW-1185">Reference proteome</keyword>
<reference evidence="2 3" key="1">
    <citation type="submission" date="2019-07" db="EMBL/GenBank/DDBJ databases">
        <authorList>
            <person name="Park M."/>
        </authorList>
    </citation>
    <scope>NUCLEOTIDE SEQUENCE [LARGE SCALE GENOMIC DNA]</scope>
    <source>
        <strain evidence="2 3">KCTC32445</strain>
    </source>
</reference>
<organism evidence="2 3">
    <name type="scientific">Sphingorhabdus contaminans</name>
    <dbReference type="NCBI Taxonomy" id="1343899"/>
    <lineage>
        <taxon>Bacteria</taxon>
        <taxon>Pseudomonadati</taxon>
        <taxon>Pseudomonadota</taxon>
        <taxon>Alphaproteobacteria</taxon>
        <taxon>Sphingomonadales</taxon>
        <taxon>Sphingomonadaceae</taxon>
        <taxon>Sphingorhabdus</taxon>
    </lineage>
</organism>
<dbReference type="SUPFAM" id="SSF50630">
    <property type="entry name" value="Acid proteases"/>
    <property type="match status" value="1"/>
</dbReference>
<dbReference type="OrthoDB" id="7595324at2"/>
<keyword evidence="1" id="KW-1133">Transmembrane helix</keyword>
<dbReference type="NCBIfam" id="TIGR02281">
    <property type="entry name" value="clan_AA_DTGA"/>
    <property type="match status" value="1"/>
</dbReference>
<keyword evidence="1" id="KW-0472">Membrane</keyword>
<dbReference type="InterPro" id="IPR011969">
    <property type="entry name" value="Clan_AA_Asp_peptidase_C"/>
</dbReference>
<name>A0A553WJ48_9SPHN</name>
<accession>A0A553WJ48</accession>
<dbReference type="Proteomes" id="UP000320160">
    <property type="component" value="Unassembled WGS sequence"/>
</dbReference>
<dbReference type="AlphaFoldDB" id="A0A553WJ48"/>
<keyword evidence="2" id="KW-0645">Protease</keyword>
<feature type="transmembrane region" description="Helical" evidence="1">
    <location>
        <begin position="35"/>
        <end position="56"/>
    </location>
</feature>
<evidence type="ECO:0000313" key="3">
    <source>
        <dbReference type="Proteomes" id="UP000320160"/>
    </source>
</evidence>